<evidence type="ECO:0000313" key="2">
    <source>
        <dbReference type="EMBL" id="RWX52379.1"/>
    </source>
</evidence>
<organism evidence="2 4">
    <name type="scientific">Candidatus Electrothrix marina</name>
    <dbReference type="NCBI Taxonomy" id="1859130"/>
    <lineage>
        <taxon>Bacteria</taxon>
        <taxon>Pseudomonadati</taxon>
        <taxon>Thermodesulfobacteriota</taxon>
        <taxon>Desulfobulbia</taxon>
        <taxon>Desulfobulbales</taxon>
        <taxon>Desulfobulbaceae</taxon>
        <taxon>Candidatus Electrothrix</taxon>
    </lineage>
</organism>
<gene>
    <name evidence="1" type="ORF">VU00_10591</name>
    <name evidence="2" type="ORF">VU01_101614</name>
</gene>
<protein>
    <submittedName>
        <fullName evidence="2">Uncharacterized protein</fullName>
    </submittedName>
</protein>
<sequence>MPYSDFDLKTVKQKLGVHLTEQEGLFSSVPDIVVSLSFQEILQENVPLARAINTEKARSELIIANILVELRKILKHQISLFSGIEFNVDKEKGLNGFCDFIISASLEQLLLNSPVIALVEAKNENIIGGLGQCIAEMVAAKLFNEAEGVEHIGTIYGVVTTGTAWKFLKMEKLEVFIDLDEYSIEQPEKILGILLAMVGQEA</sequence>
<evidence type="ECO:0000313" key="1">
    <source>
        <dbReference type="EMBL" id="RWX50545.1"/>
    </source>
</evidence>
<dbReference type="EMBL" id="MTKR01000059">
    <property type="protein sequence ID" value="RWX50545.1"/>
    <property type="molecule type" value="Genomic_DNA"/>
</dbReference>
<dbReference type="Proteomes" id="UP000288892">
    <property type="component" value="Unassembled WGS sequence"/>
</dbReference>
<evidence type="ECO:0000313" key="3">
    <source>
        <dbReference type="Proteomes" id="UP000287615"/>
    </source>
</evidence>
<reference evidence="3 4" key="1">
    <citation type="submission" date="2017-01" db="EMBL/GenBank/DDBJ databases">
        <title>The cable genome- insights into the physiology and evolution of filamentous bacteria capable of sulfide oxidation via long distance electron transfer.</title>
        <authorList>
            <person name="Schreiber L."/>
            <person name="Bjerg J.T."/>
            <person name="Boggild A."/>
            <person name="Van De Vossenberg J."/>
            <person name="Meysman F."/>
            <person name="Nielsen L.P."/>
            <person name="Schramm A."/>
            <person name="Kjeldsen K.U."/>
        </authorList>
    </citation>
    <scope>NUCLEOTIDE SEQUENCE [LARGE SCALE GENOMIC DNA]</scope>
    <source>
        <strain evidence="1">A3</strain>
        <strain evidence="2">A5</strain>
    </source>
</reference>
<evidence type="ECO:0000313" key="4">
    <source>
        <dbReference type="Proteomes" id="UP000288892"/>
    </source>
</evidence>
<dbReference type="Proteomes" id="UP000287615">
    <property type="component" value="Unassembled WGS sequence"/>
</dbReference>
<name>A0A444JH19_9BACT</name>
<accession>A0A444JH19</accession>
<keyword evidence="4" id="KW-1185">Reference proteome</keyword>
<dbReference type="AlphaFoldDB" id="A0A444JH19"/>
<dbReference type="EMBL" id="MTKS01000016">
    <property type="protein sequence ID" value="RWX52379.1"/>
    <property type="molecule type" value="Genomic_DNA"/>
</dbReference>
<proteinExistence type="predicted"/>
<comment type="caution">
    <text evidence="2">The sequence shown here is derived from an EMBL/GenBank/DDBJ whole genome shotgun (WGS) entry which is preliminary data.</text>
</comment>